<evidence type="ECO:0000256" key="3">
    <source>
        <dbReference type="ARBA" id="ARBA00022679"/>
    </source>
</evidence>
<comment type="similarity">
    <text evidence="1">Belongs to the Lgt family.</text>
</comment>
<evidence type="ECO:0000313" key="9">
    <source>
        <dbReference type="Proteomes" id="UP001596105"/>
    </source>
</evidence>
<protein>
    <submittedName>
        <fullName evidence="8">Prolipoprotein diacylglyceryl transferase</fullName>
        <ecNumber evidence="8">2.5.1.145</ecNumber>
    </submittedName>
</protein>
<dbReference type="EC" id="2.5.1.145" evidence="8"/>
<evidence type="ECO:0000256" key="6">
    <source>
        <dbReference type="ARBA" id="ARBA00023136"/>
    </source>
</evidence>
<proteinExistence type="inferred from homology"/>
<evidence type="ECO:0000256" key="2">
    <source>
        <dbReference type="ARBA" id="ARBA00022475"/>
    </source>
</evidence>
<dbReference type="Pfam" id="PF01790">
    <property type="entry name" value="LGT"/>
    <property type="match status" value="1"/>
</dbReference>
<keyword evidence="3 8" id="KW-0808">Transferase</keyword>
<evidence type="ECO:0000256" key="1">
    <source>
        <dbReference type="ARBA" id="ARBA00007150"/>
    </source>
</evidence>
<organism evidence="8 9">
    <name type="scientific">Cohnella suwonensis</name>
    <dbReference type="NCBI Taxonomy" id="696072"/>
    <lineage>
        <taxon>Bacteria</taxon>
        <taxon>Bacillati</taxon>
        <taxon>Bacillota</taxon>
        <taxon>Bacilli</taxon>
        <taxon>Bacillales</taxon>
        <taxon>Paenibacillaceae</taxon>
        <taxon>Cohnella</taxon>
    </lineage>
</organism>
<evidence type="ECO:0000256" key="4">
    <source>
        <dbReference type="ARBA" id="ARBA00022692"/>
    </source>
</evidence>
<reference evidence="9" key="1">
    <citation type="journal article" date="2019" name="Int. J. Syst. Evol. Microbiol.">
        <title>The Global Catalogue of Microorganisms (GCM) 10K type strain sequencing project: providing services to taxonomists for standard genome sequencing and annotation.</title>
        <authorList>
            <consortium name="The Broad Institute Genomics Platform"/>
            <consortium name="The Broad Institute Genome Sequencing Center for Infectious Disease"/>
            <person name="Wu L."/>
            <person name="Ma J."/>
        </authorList>
    </citation>
    <scope>NUCLEOTIDE SEQUENCE [LARGE SCALE GENOMIC DNA]</scope>
    <source>
        <strain evidence="9">CCUG 57113</strain>
    </source>
</reference>
<feature type="transmembrane region" description="Helical" evidence="7">
    <location>
        <begin position="48"/>
        <end position="70"/>
    </location>
</feature>
<evidence type="ECO:0000313" key="8">
    <source>
        <dbReference type="EMBL" id="MFC5467439.1"/>
    </source>
</evidence>
<keyword evidence="6 7" id="KW-0472">Membrane</keyword>
<feature type="transmembrane region" description="Helical" evidence="7">
    <location>
        <begin position="20"/>
        <end position="36"/>
    </location>
</feature>
<comment type="caution">
    <text evidence="8">The sequence shown here is derived from an EMBL/GenBank/DDBJ whole genome shotgun (WGS) entry which is preliminary data.</text>
</comment>
<dbReference type="Proteomes" id="UP001596105">
    <property type="component" value="Unassembled WGS sequence"/>
</dbReference>
<sequence>MLASFPVYLPIGPWKLHPHPVFEFLAYFIGFRLYVWTRRKERLPAVHALWIIVAAALGAAVGSKALYWLEDPALTLKRADDLVFLMAGKSIVGGLLGGLIAVEWTKKRLGITQSTGDDMAFPLMAAMAIGRIGCFLSGLGDHTYGTATALPWGVDFGDGVPRHPTQLYEIVFLGVWALLLARTRAASNRRGTAPLPDGAIFQLFMTGYLSFRFAVDFIKPTPHPFLGLNNVQLACLAGLAYYLWLVVPWLFTRIRGEESAYAGKS</sequence>
<feature type="transmembrane region" description="Helical" evidence="7">
    <location>
        <begin position="165"/>
        <end position="181"/>
    </location>
</feature>
<evidence type="ECO:0000256" key="5">
    <source>
        <dbReference type="ARBA" id="ARBA00022989"/>
    </source>
</evidence>
<keyword evidence="9" id="KW-1185">Reference proteome</keyword>
<name>A0ABW0LNT1_9BACL</name>
<dbReference type="RefSeq" id="WP_209747404.1">
    <property type="nucleotide sequence ID" value="NZ_JBHSMH010000004.1"/>
</dbReference>
<evidence type="ECO:0000256" key="7">
    <source>
        <dbReference type="SAM" id="Phobius"/>
    </source>
</evidence>
<keyword evidence="4 7" id="KW-0812">Transmembrane</keyword>
<feature type="transmembrane region" description="Helical" evidence="7">
    <location>
        <begin position="82"/>
        <end position="102"/>
    </location>
</feature>
<dbReference type="GO" id="GO:0008961">
    <property type="term" value="F:phosphatidylglycerol-prolipoprotein diacylglyceryl transferase activity"/>
    <property type="evidence" value="ECO:0007669"/>
    <property type="project" value="UniProtKB-EC"/>
</dbReference>
<gene>
    <name evidence="8" type="ORF">ACFPPD_01830</name>
</gene>
<feature type="transmembrane region" description="Helical" evidence="7">
    <location>
        <begin position="231"/>
        <end position="251"/>
    </location>
</feature>
<keyword evidence="2" id="KW-1003">Cell membrane</keyword>
<dbReference type="PANTHER" id="PTHR30589:SF0">
    <property type="entry name" value="PHOSPHATIDYLGLYCEROL--PROLIPOPROTEIN DIACYLGLYCERYL TRANSFERASE"/>
    <property type="match status" value="1"/>
</dbReference>
<feature type="transmembrane region" description="Helical" evidence="7">
    <location>
        <begin position="123"/>
        <end position="145"/>
    </location>
</feature>
<dbReference type="PANTHER" id="PTHR30589">
    <property type="entry name" value="PROLIPOPROTEIN DIACYLGLYCERYL TRANSFERASE"/>
    <property type="match status" value="1"/>
</dbReference>
<keyword evidence="5 7" id="KW-1133">Transmembrane helix</keyword>
<dbReference type="InterPro" id="IPR001640">
    <property type="entry name" value="Lgt"/>
</dbReference>
<accession>A0ABW0LNT1</accession>
<feature type="transmembrane region" description="Helical" evidence="7">
    <location>
        <begin position="193"/>
        <end position="211"/>
    </location>
</feature>
<dbReference type="EMBL" id="JBHSMH010000004">
    <property type="protein sequence ID" value="MFC5467439.1"/>
    <property type="molecule type" value="Genomic_DNA"/>
</dbReference>